<dbReference type="PANTHER" id="PTHR43218:SF1">
    <property type="entry name" value="PHOSPHORIBOSYLTRANSFERASE"/>
    <property type="match status" value="1"/>
</dbReference>
<dbReference type="SUPFAM" id="SSF53271">
    <property type="entry name" value="PRTase-like"/>
    <property type="match status" value="1"/>
</dbReference>
<dbReference type="Proteomes" id="UP000176939">
    <property type="component" value="Unassembled WGS sequence"/>
</dbReference>
<dbReference type="Gene3D" id="3.40.50.2020">
    <property type="match status" value="1"/>
</dbReference>
<name>A0A1F7X691_9BACT</name>
<dbReference type="CDD" id="cd06223">
    <property type="entry name" value="PRTases_typeI"/>
    <property type="match status" value="1"/>
</dbReference>
<sequence>MEYYTLTIGSLKRELPLVLISPKLKIASVNLLGDRQMVEELSKMLSDKIKNIEFDFLVGPEVKVLPILHEISKILKKQRYVVCRKRIYGYMVLPVISKEKPGLVLDGRDAKLISGKKVLVLDDVVSTGRTIKTVDSLMARTNAKVVGHASLFKQGNKSDSMVTDLIYLIKLPLFPA</sequence>
<dbReference type="InterPro" id="IPR000836">
    <property type="entry name" value="PRTase_dom"/>
</dbReference>
<proteinExistence type="predicted"/>
<organism evidence="2 3">
    <name type="scientific">Candidatus Woesebacteria bacterium RBG_13_36_22</name>
    <dbReference type="NCBI Taxonomy" id="1802478"/>
    <lineage>
        <taxon>Bacteria</taxon>
        <taxon>Candidatus Woeseibacteriota</taxon>
    </lineage>
</organism>
<protein>
    <recommendedName>
        <fullName evidence="1">Phosphoribosyltransferase domain-containing protein</fullName>
    </recommendedName>
</protein>
<dbReference type="InterPro" id="IPR029057">
    <property type="entry name" value="PRTase-like"/>
</dbReference>
<accession>A0A1F7X691</accession>
<dbReference type="PANTHER" id="PTHR43218">
    <property type="entry name" value="PHOSPHORIBOSYLTRANSFERASE-RELATED"/>
    <property type="match status" value="1"/>
</dbReference>
<reference evidence="2 3" key="1">
    <citation type="journal article" date="2016" name="Nat. Commun.">
        <title>Thousands of microbial genomes shed light on interconnected biogeochemical processes in an aquifer system.</title>
        <authorList>
            <person name="Anantharaman K."/>
            <person name="Brown C.T."/>
            <person name="Hug L.A."/>
            <person name="Sharon I."/>
            <person name="Castelle C.J."/>
            <person name="Probst A.J."/>
            <person name="Thomas B.C."/>
            <person name="Singh A."/>
            <person name="Wilkins M.J."/>
            <person name="Karaoz U."/>
            <person name="Brodie E.L."/>
            <person name="Williams K.H."/>
            <person name="Hubbard S.S."/>
            <person name="Banfield J.F."/>
        </authorList>
    </citation>
    <scope>NUCLEOTIDE SEQUENCE [LARGE SCALE GENOMIC DNA]</scope>
</reference>
<evidence type="ECO:0000313" key="2">
    <source>
        <dbReference type="EMBL" id="OGM09805.1"/>
    </source>
</evidence>
<feature type="domain" description="Phosphoribosyltransferase" evidence="1">
    <location>
        <begin position="38"/>
        <end position="157"/>
    </location>
</feature>
<dbReference type="EMBL" id="MGFQ01000019">
    <property type="protein sequence ID" value="OGM09805.1"/>
    <property type="molecule type" value="Genomic_DNA"/>
</dbReference>
<dbReference type="AlphaFoldDB" id="A0A1F7X691"/>
<dbReference type="NCBIfam" id="NF005592">
    <property type="entry name" value="PRK07322.1"/>
    <property type="match status" value="1"/>
</dbReference>
<evidence type="ECO:0000259" key="1">
    <source>
        <dbReference type="Pfam" id="PF00156"/>
    </source>
</evidence>
<evidence type="ECO:0000313" key="3">
    <source>
        <dbReference type="Proteomes" id="UP000176939"/>
    </source>
</evidence>
<comment type="caution">
    <text evidence="2">The sequence shown here is derived from an EMBL/GenBank/DDBJ whole genome shotgun (WGS) entry which is preliminary data.</text>
</comment>
<gene>
    <name evidence="2" type="ORF">A2Z67_03330</name>
</gene>
<dbReference type="Pfam" id="PF00156">
    <property type="entry name" value="Pribosyltran"/>
    <property type="match status" value="1"/>
</dbReference>